<proteinExistence type="predicted"/>
<feature type="coiled-coil region" evidence="1">
    <location>
        <begin position="47"/>
        <end position="81"/>
    </location>
</feature>
<sequence>MDMYRKVAGVQYQPDGETAVSEGSEVQKVPDFVPDPKEIAKILGVSAEEAQVLRDDKDALLRKLRQRIDEINEEEDEEEAMMESVGGV</sequence>
<evidence type="ECO:0000313" key="3">
    <source>
        <dbReference type="Proteomes" id="UP000654075"/>
    </source>
</evidence>
<evidence type="ECO:0000313" key="2">
    <source>
        <dbReference type="EMBL" id="CAE8595871.1"/>
    </source>
</evidence>
<dbReference type="Proteomes" id="UP000654075">
    <property type="component" value="Unassembled WGS sequence"/>
</dbReference>
<dbReference type="EMBL" id="CAJNNV010008187">
    <property type="protein sequence ID" value="CAE8595871.1"/>
    <property type="molecule type" value="Genomic_DNA"/>
</dbReference>
<name>A0A813E6J8_POLGL</name>
<keyword evidence="3" id="KW-1185">Reference proteome</keyword>
<comment type="caution">
    <text evidence="2">The sequence shown here is derived from an EMBL/GenBank/DDBJ whole genome shotgun (WGS) entry which is preliminary data.</text>
</comment>
<dbReference type="AlphaFoldDB" id="A0A813E6J8"/>
<protein>
    <submittedName>
        <fullName evidence="2">Uncharacterized protein</fullName>
    </submittedName>
</protein>
<organism evidence="2 3">
    <name type="scientific">Polarella glacialis</name>
    <name type="common">Dinoflagellate</name>
    <dbReference type="NCBI Taxonomy" id="89957"/>
    <lineage>
        <taxon>Eukaryota</taxon>
        <taxon>Sar</taxon>
        <taxon>Alveolata</taxon>
        <taxon>Dinophyceae</taxon>
        <taxon>Suessiales</taxon>
        <taxon>Suessiaceae</taxon>
        <taxon>Polarella</taxon>
    </lineage>
</organism>
<gene>
    <name evidence="2" type="ORF">PGLA1383_LOCUS14358</name>
</gene>
<keyword evidence="1" id="KW-0175">Coiled coil</keyword>
<evidence type="ECO:0000256" key="1">
    <source>
        <dbReference type="SAM" id="Coils"/>
    </source>
</evidence>
<accession>A0A813E6J8</accession>
<feature type="non-terminal residue" evidence="2">
    <location>
        <position position="88"/>
    </location>
</feature>
<reference evidence="2" key="1">
    <citation type="submission" date="2021-02" db="EMBL/GenBank/DDBJ databases">
        <authorList>
            <person name="Dougan E. K."/>
            <person name="Rhodes N."/>
            <person name="Thang M."/>
            <person name="Chan C."/>
        </authorList>
    </citation>
    <scope>NUCLEOTIDE SEQUENCE</scope>
</reference>